<dbReference type="Pfam" id="PF04616">
    <property type="entry name" value="Glyco_hydro_43"/>
    <property type="match status" value="1"/>
</dbReference>
<reference evidence="11 14" key="2">
    <citation type="journal article" date="2019" name="Nat. Med.">
        <title>A library of human gut bacterial isolates paired with longitudinal multiomics data enables mechanistic microbiome research.</title>
        <authorList>
            <person name="Poyet M."/>
            <person name="Groussin M."/>
            <person name="Gibbons S.M."/>
            <person name="Avila-Pacheco J."/>
            <person name="Jiang X."/>
            <person name="Kearney S.M."/>
            <person name="Perrotta A.R."/>
            <person name="Berdy B."/>
            <person name="Zhao S."/>
            <person name="Lieberman T.D."/>
            <person name="Swanson P.K."/>
            <person name="Smith M."/>
            <person name="Roesemann S."/>
            <person name="Alexander J.E."/>
            <person name="Rich S.A."/>
            <person name="Livny J."/>
            <person name="Vlamakis H."/>
            <person name="Clish C."/>
            <person name="Bullock K."/>
            <person name="Deik A."/>
            <person name="Scott J."/>
            <person name="Pierce K.A."/>
            <person name="Xavier R.J."/>
            <person name="Alm E.J."/>
        </authorList>
    </citation>
    <scope>NUCLEOTIDE SEQUENCE [LARGE SCALE GENOMIC DNA]</scope>
    <source>
        <strain evidence="11 14">BIOML-A6</strain>
    </source>
</reference>
<dbReference type="PROSITE" id="PS01182">
    <property type="entry name" value="GLYCOSYL_HYDROL_F35"/>
    <property type="match status" value="1"/>
</dbReference>
<protein>
    <recommendedName>
        <fullName evidence="7">Beta-galactosidase</fullName>
        <ecNumber evidence="7">3.2.1.23</ecNumber>
    </recommendedName>
</protein>
<dbReference type="PROSITE" id="PS50022">
    <property type="entry name" value="FA58C_3"/>
    <property type="match status" value="1"/>
</dbReference>
<evidence type="ECO:0000259" key="9">
    <source>
        <dbReference type="PROSITE" id="PS50022"/>
    </source>
</evidence>
<dbReference type="FunFam" id="3.20.20.80:FF:000017">
    <property type="entry name" value="Beta-galactosidase"/>
    <property type="match status" value="1"/>
</dbReference>
<keyword evidence="4 7" id="KW-0378">Hydrolase</keyword>
<dbReference type="InterPro" id="IPR006710">
    <property type="entry name" value="Glyco_hydro_43"/>
</dbReference>
<dbReference type="InterPro" id="IPR023296">
    <property type="entry name" value="Glyco_hydro_beta-prop_sf"/>
</dbReference>
<proteinExistence type="inferred from homology"/>
<dbReference type="InterPro" id="IPR008979">
    <property type="entry name" value="Galactose-bd-like_sf"/>
</dbReference>
<evidence type="ECO:0000313" key="14">
    <source>
        <dbReference type="Proteomes" id="UP000448877"/>
    </source>
</evidence>
<dbReference type="PATRIC" id="fig|246787.4.peg.1679"/>
<dbReference type="Pfam" id="PF21317">
    <property type="entry name" value="BetaGal_ABD_1"/>
    <property type="match status" value="1"/>
</dbReference>
<dbReference type="PANTHER" id="PTHR22925:SF3">
    <property type="entry name" value="GLYCOSYL HYDROLASE FAMILY PROTEIN 43"/>
    <property type="match status" value="1"/>
</dbReference>
<evidence type="ECO:0000313" key="10">
    <source>
        <dbReference type="EMBL" id="ALJ58885.1"/>
    </source>
</evidence>
<dbReference type="PRINTS" id="PR00742">
    <property type="entry name" value="GLHYDRLASE35"/>
</dbReference>
<evidence type="ECO:0000256" key="1">
    <source>
        <dbReference type="ARBA" id="ARBA00009809"/>
    </source>
</evidence>
<dbReference type="Gene3D" id="2.60.120.260">
    <property type="entry name" value="Galactose-binding domain-like"/>
    <property type="match status" value="4"/>
</dbReference>
<comment type="similarity">
    <text evidence="1">Belongs to the glycosyl hydrolase 35 family.</text>
</comment>
<comment type="catalytic activity">
    <reaction evidence="7">
        <text>Hydrolysis of terminal non-reducing beta-D-galactose residues in beta-D-galactosides.</text>
        <dbReference type="EC" id="3.2.1.23"/>
    </reaction>
</comment>
<dbReference type="EMBL" id="CP012801">
    <property type="protein sequence ID" value="ALJ58885.1"/>
    <property type="molecule type" value="Genomic_DNA"/>
</dbReference>
<dbReference type="PANTHER" id="PTHR22925">
    <property type="entry name" value="GLYCOSYL HYDROLASE 43 FAMILY MEMBER"/>
    <property type="match status" value="1"/>
</dbReference>
<keyword evidence="6 7" id="KW-0326">Glycosidase</keyword>
<reference evidence="12" key="3">
    <citation type="submission" date="2023-03" db="EMBL/GenBank/DDBJ databases">
        <title>DFI Biobank Strains.</title>
        <authorList>
            <person name="Mostad J."/>
            <person name="Paddock L."/>
            <person name="Medina S."/>
            <person name="Waligurski E."/>
            <person name="Barat B."/>
            <person name="Smith R."/>
            <person name="Burgo V."/>
            <person name="Metcalfe C."/>
            <person name="Woodson C."/>
            <person name="Sundararajan A."/>
            <person name="Ramaswamy R."/>
            <person name="Lin H."/>
            <person name="Pamer E.G."/>
        </authorList>
    </citation>
    <scope>NUCLEOTIDE SEQUENCE</scope>
    <source>
        <strain evidence="12">DFI.9.5</strain>
    </source>
</reference>
<dbReference type="Proteomes" id="UP000448877">
    <property type="component" value="Unassembled WGS sequence"/>
</dbReference>
<gene>
    <name evidence="10" type="primary">bga_1</name>
    <name evidence="10" type="ORF">BcellWH2_01632</name>
    <name evidence="11" type="ORF">F2Y81_02350</name>
    <name evidence="12" type="ORF">PZH42_14620</name>
</gene>
<dbReference type="InterPro" id="IPR048913">
    <property type="entry name" value="BetaGal_gal-bd"/>
</dbReference>
<name>A0A0P0FMV2_9BACE</name>
<evidence type="ECO:0000256" key="2">
    <source>
        <dbReference type="ARBA" id="ARBA00009865"/>
    </source>
</evidence>
<dbReference type="eggNOG" id="COG1874">
    <property type="taxonomic scope" value="Bacteria"/>
</dbReference>
<dbReference type="EC" id="3.2.1.23" evidence="7"/>
<dbReference type="Gene3D" id="2.115.10.20">
    <property type="entry name" value="Glycosyl hydrolase domain, family 43"/>
    <property type="match status" value="1"/>
</dbReference>
<dbReference type="InterPro" id="IPR017853">
    <property type="entry name" value="GH"/>
</dbReference>
<evidence type="ECO:0000313" key="13">
    <source>
        <dbReference type="Proteomes" id="UP000061809"/>
    </source>
</evidence>
<accession>A0A0P0FMV2</accession>
<dbReference type="Proteomes" id="UP001221924">
    <property type="component" value="Unassembled WGS sequence"/>
</dbReference>
<dbReference type="EMBL" id="VVYV01000002">
    <property type="protein sequence ID" value="KAA5423433.1"/>
    <property type="molecule type" value="Genomic_DNA"/>
</dbReference>
<evidence type="ECO:0000256" key="7">
    <source>
        <dbReference type="RuleBase" id="RU000675"/>
    </source>
</evidence>
<evidence type="ECO:0000313" key="12">
    <source>
        <dbReference type="EMBL" id="MDE8695342.1"/>
    </source>
</evidence>
<dbReference type="SUPFAM" id="SSF51445">
    <property type="entry name" value="(Trans)glycosidases"/>
    <property type="match status" value="1"/>
</dbReference>
<dbReference type="Gene3D" id="3.20.20.80">
    <property type="entry name" value="Glycosidases"/>
    <property type="match status" value="1"/>
</dbReference>
<dbReference type="SUPFAM" id="SSF75005">
    <property type="entry name" value="Arabinanase/levansucrase/invertase"/>
    <property type="match status" value="1"/>
</dbReference>
<dbReference type="CDD" id="cd18825">
    <property type="entry name" value="GH43_CtGH43-like"/>
    <property type="match status" value="1"/>
</dbReference>
<organism evidence="10 13">
    <name type="scientific">Bacteroides cellulosilyticus</name>
    <dbReference type="NCBI Taxonomy" id="246787"/>
    <lineage>
        <taxon>Bacteria</taxon>
        <taxon>Pseudomonadati</taxon>
        <taxon>Bacteroidota</taxon>
        <taxon>Bacteroidia</taxon>
        <taxon>Bacteroidales</taxon>
        <taxon>Bacteroidaceae</taxon>
        <taxon>Bacteroides</taxon>
    </lineage>
</organism>
<evidence type="ECO:0000256" key="8">
    <source>
        <dbReference type="SAM" id="SignalP"/>
    </source>
</evidence>
<dbReference type="InterPro" id="IPR019801">
    <property type="entry name" value="Glyco_hydro_35_CS"/>
</dbReference>
<feature type="signal peptide" evidence="8">
    <location>
        <begin position="1"/>
        <end position="23"/>
    </location>
</feature>
<feature type="domain" description="F5/8 type C" evidence="9">
    <location>
        <begin position="1005"/>
        <end position="1106"/>
    </location>
</feature>
<dbReference type="SUPFAM" id="SSF49785">
    <property type="entry name" value="Galactose-binding domain-like"/>
    <property type="match status" value="2"/>
</dbReference>
<keyword evidence="5" id="KW-0325">Glycoprotein</keyword>
<dbReference type="GO" id="GO:0005975">
    <property type="term" value="P:carbohydrate metabolic process"/>
    <property type="evidence" value="ECO:0007669"/>
    <property type="project" value="InterPro"/>
</dbReference>
<evidence type="ECO:0000256" key="4">
    <source>
        <dbReference type="ARBA" id="ARBA00022801"/>
    </source>
</evidence>
<dbReference type="InterPro" id="IPR048912">
    <property type="entry name" value="BetaGal1-like_ABD1"/>
</dbReference>
<reference evidence="10 13" key="1">
    <citation type="journal article" date="2015" name="Science">
        <title>Genetic determinants of in vivo fitness and diet responsiveness in multiple human gut Bacteroides.</title>
        <authorList>
            <person name="Wu M."/>
            <person name="McNulty N.P."/>
            <person name="Rodionov D.A."/>
            <person name="Khoroshkin M.S."/>
            <person name="Griffin N.W."/>
            <person name="Cheng J."/>
            <person name="Latreille P."/>
            <person name="Kerstetter R.A."/>
            <person name="Terrapon N."/>
            <person name="Henrissat B."/>
            <person name="Osterman A.L."/>
            <person name="Gordon J.I."/>
        </authorList>
    </citation>
    <scope>NUCLEOTIDE SEQUENCE [LARGE SCALE GENOMIC DNA]</scope>
    <source>
        <strain evidence="10 13">WH2</strain>
    </source>
</reference>
<dbReference type="Pfam" id="PF01301">
    <property type="entry name" value="Glyco_hydro_35"/>
    <property type="match status" value="1"/>
</dbReference>
<dbReference type="InterPro" id="IPR031330">
    <property type="entry name" value="Gly_Hdrlase_35_cat"/>
</dbReference>
<dbReference type="Pfam" id="PF21467">
    <property type="entry name" value="BetaGal_gal-bd"/>
    <property type="match status" value="1"/>
</dbReference>
<evidence type="ECO:0000256" key="5">
    <source>
        <dbReference type="ARBA" id="ARBA00023180"/>
    </source>
</evidence>
<dbReference type="RefSeq" id="WP_033160592.1">
    <property type="nucleotide sequence ID" value="NZ_CABMLT010000006.1"/>
</dbReference>
<evidence type="ECO:0000313" key="11">
    <source>
        <dbReference type="EMBL" id="KAA5423433.1"/>
    </source>
</evidence>
<keyword evidence="3 8" id="KW-0732">Signal</keyword>
<feature type="chain" id="PRO_5013461132" description="Beta-galactosidase" evidence="8">
    <location>
        <begin position="24"/>
        <end position="1106"/>
    </location>
</feature>
<evidence type="ECO:0000256" key="6">
    <source>
        <dbReference type="ARBA" id="ARBA00023295"/>
    </source>
</evidence>
<evidence type="ECO:0000256" key="3">
    <source>
        <dbReference type="ARBA" id="ARBA00022729"/>
    </source>
</evidence>
<dbReference type="InterPro" id="IPR001944">
    <property type="entry name" value="Glycoside_Hdrlase_35"/>
</dbReference>
<dbReference type="STRING" id="246787.BcellWH2_01632"/>
<dbReference type="Proteomes" id="UP000061809">
    <property type="component" value="Chromosome"/>
</dbReference>
<dbReference type="eggNOG" id="COG1621">
    <property type="taxonomic scope" value="Bacteria"/>
</dbReference>
<sequence length="1106" mass="125600">MRNIFWSMTLVVACLFGAATAQAQKQVTTNNAIVPGEVWNDTDGNPINAHGGGILYHEGTYYWYGEYKKGKTILPEWATWECYRTDVTGVSCYSSKDLLNWKFEGIVLPAVKDDQGHDLHTSKVLERPKVIYNPKTKKFVMWAHVESADYSKACAGVAISDSPTGEFTYLGSFRPNGAMSRDQTVFVDDDGRAYHFYSSENNATLYISELTDDYQRPSGRYTRNFVKESREAPAVFKRNGKYYMLSSGCTGWDPNQAELAVADSIMGEWKTIGNPCTGTDADKTFYAQSTYVQKVMGKKDMYIAMFDRWNKKDLENSRYVWLPFSFEGDKITIPWRDKWNFDSFADQGRFEAGKGTFLLNGKPFVVKAAELHYPRIPKPYWDQRIKLCKALGMNTVCLYVFWNSHEPQPGVYDFTEQNDLAEFCRLCQQNDMYVILRPGPYVCAEWEMGGLPWWLLKKKDVRLRESDPYFIERVALFEEAVAKQVKDLTIANGGPIIMVQVENEYGSYGEDKGYVSQIRDIVRANFGNDIALFQCDWASNFTLNGLDDLIWTMNFGTGANVDQQFAKLKQLRPNSPLMCSEFWSGWFDKWGANHETRPAADMIKGIDDMLSRGISFSLYMTHGGTNWGHWAGANSPGFAPDVTSYDYDAPISESGQTTPKYWALREAMAKYMDGEKQAKVPALIKPISIPAFRFTEMAPLFENLPAAKKDENIRTMEEYNQGFGSILYRTTLPELKSPATLTVNDAHDYAQVFVDGKYIGKLDRRNGEKQLVLPACVKGSRLDILVEAMGRINFGRAIKDFKGITKNVELSMDINGYPFVCDLKNWEVFNIEDTYEFYQGMKFQPIESLTDRLGQRIPGVYRAKFQVKKPSDTFLNFETWGKGLVYVNGYALGRIWEIGPQQTLYVPGCWLKKGENEIVVFDIVGPKEAKSEGLSEPLLDQLLVQKPLTHRNEGENLNLSGEKPVFTGSFKPGNGWQEVKFNKPVTGRYVCIEALNSQDGKDLACIAEMYFLDKDGSRLSREPWIVKYADSEDVAHVNRSADKTFDLQESTYWSTEKGSPYPHTIVIDLGASHALTGFQCLPRMESEVPGGIKDFKIYVKGENFKY</sequence>
<comment type="similarity">
    <text evidence="2">Belongs to the glycosyl hydrolase 43 family.</text>
</comment>
<dbReference type="EMBL" id="JARFID010000013">
    <property type="protein sequence ID" value="MDE8695342.1"/>
    <property type="molecule type" value="Genomic_DNA"/>
</dbReference>
<dbReference type="AlphaFoldDB" id="A0A0P0FMV2"/>
<dbReference type="KEGG" id="bcel:BcellWH2_01632"/>
<dbReference type="InterPro" id="IPR000421">
    <property type="entry name" value="FA58C"/>
</dbReference>
<dbReference type="GO" id="GO:0004565">
    <property type="term" value="F:beta-galactosidase activity"/>
    <property type="evidence" value="ECO:0007669"/>
    <property type="project" value="UniProtKB-EC"/>
</dbReference>